<dbReference type="InterPro" id="IPR011530">
    <property type="entry name" value="rRNA_adenine_dimethylase"/>
</dbReference>
<dbReference type="InterPro" id="IPR023165">
    <property type="entry name" value="rRNA_Ade_diMease-like_C"/>
</dbReference>
<feature type="binding site" evidence="11">
    <location>
        <position position="109"/>
    </location>
    <ligand>
        <name>S-adenosyl-L-methionine</name>
        <dbReference type="ChEBI" id="CHEBI:59789"/>
    </ligand>
</feature>
<sequence length="358" mass="41716">MAANLRLPPLPSVRDLIKLYRLQARKQLAQNFLMDERLTNKIVRQAGDMKGLQVLEVGPGPGGITRSIMRKGPEKIILVEKDKRFQPTLEILNEAFATVNGKMDIFYDDIMQFDFNKIFSEELKREWDDESPKIHIIGNLPFNVSTPLIIRWLHDISEKRGAWALGRVRMLLTFQKEVAERLVAQPNGSQRCRLSVMAQAWTRPKLRFIIPGRAFIPEPDVDVGVVTFDPLKTPRTDHDFKFFEKITRHLFSFRQKYSLACVKTLFPYEYQNDLGLMMFKLSDLDPTTRPIELTIEDMHRLASAYKYLLEKHPQIKDYNYRDSAKVLPKSYTKAISVAEIDDEYVVNQQFQRQESSFE</sequence>
<keyword evidence="5 11" id="KW-0949">S-adenosyl-L-methionine</keyword>
<dbReference type="RefSeq" id="XP_011301017.1">
    <property type="nucleotide sequence ID" value="XM_011302715.1"/>
</dbReference>
<dbReference type="GO" id="GO:0034246">
    <property type="term" value="F:mitochondrial transcription factor activity"/>
    <property type="evidence" value="ECO:0007669"/>
    <property type="project" value="TreeGrafter"/>
</dbReference>
<accession>A0A0C9Q9U8</accession>
<dbReference type="GO" id="GO:0006391">
    <property type="term" value="P:transcription initiation at mitochondrial promoter"/>
    <property type="evidence" value="ECO:0007669"/>
    <property type="project" value="TreeGrafter"/>
</dbReference>
<name>A0A0C9Q9U8_9HYME</name>
<keyword evidence="3 11" id="KW-0489">Methyltransferase</keyword>
<dbReference type="CTD" id="8674019"/>
<dbReference type="Gene3D" id="1.10.8.100">
    <property type="entry name" value="Ribosomal RNA adenine dimethylase-like, domain 2"/>
    <property type="match status" value="1"/>
</dbReference>
<evidence type="ECO:0000256" key="10">
    <source>
        <dbReference type="ARBA" id="ARBA00023163"/>
    </source>
</evidence>
<dbReference type="SMART" id="SM00650">
    <property type="entry name" value="rADc"/>
    <property type="match status" value="1"/>
</dbReference>
<dbReference type="PROSITE" id="PS01131">
    <property type="entry name" value="RRNA_A_DIMETH"/>
    <property type="match status" value="1"/>
</dbReference>
<feature type="binding site" evidence="11">
    <location>
        <position position="31"/>
    </location>
    <ligand>
        <name>S-adenosyl-L-methionine</name>
        <dbReference type="ChEBI" id="CHEBI:59789"/>
    </ligand>
</feature>
<protein>
    <recommendedName>
        <fullName evidence="12">rRNA adenine N(6)-methyltransferase</fullName>
        <ecNumber evidence="12">2.1.1.-</ecNumber>
    </recommendedName>
</protein>
<comment type="similarity">
    <text evidence="11 12">Belongs to the class I-like SAM-binding methyltransferase superfamily. rRNA adenine N(6)-methyltransferase family.</text>
</comment>
<dbReference type="FunFam" id="3.40.50.150:FF:000109">
    <property type="entry name" value="rRNA adenine N(6)-methyltransferase"/>
    <property type="match status" value="1"/>
</dbReference>
<evidence type="ECO:0000256" key="8">
    <source>
        <dbReference type="ARBA" id="ARBA00023015"/>
    </source>
</evidence>
<keyword evidence="15" id="KW-1185">Reference proteome</keyword>
<dbReference type="KEGG" id="fas:105265296"/>
<keyword evidence="8" id="KW-0805">Transcription regulation</keyword>
<dbReference type="NCBIfam" id="TIGR00755">
    <property type="entry name" value="ksgA"/>
    <property type="match status" value="1"/>
</dbReference>
<reference evidence="16" key="2">
    <citation type="submission" date="2025-04" db="UniProtKB">
        <authorList>
            <consortium name="RefSeq"/>
        </authorList>
    </citation>
    <scope>IDENTIFICATION</scope>
    <source>
        <strain evidence="16">USDA-PBARC FA_bdor</strain>
        <tissue evidence="16">Whole organism</tissue>
    </source>
</reference>
<evidence type="ECO:0000256" key="5">
    <source>
        <dbReference type="ARBA" id="ARBA00022691"/>
    </source>
</evidence>
<evidence type="ECO:0000256" key="7">
    <source>
        <dbReference type="ARBA" id="ARBA00022946"/>
    </source>
</evidence>
<feature type="binding site" evidence="11">
    <location>
        <position position="80"/>
    </location>
    <ligand>
        <name>S-adenosyl-L-methionine</name>
        <dbReference type="ChEBI" id="CHEBI:59789"/>
    </ligand>
</feature>
<evidence type="ECO:0000256" key="12">
    <source>
        <dbReference type="RuleBase" id="RU362106"/>
    </source>
</evidence>
<keyword evidence="7" id="KW-0809">Transit peptide</keyword>
<organism evidence="14">
    <name type="scientific">Fopius arisanus</name>
    <dbReference type="NCBI Taxonomy" id="64838"/>
    <lineage>
        <taxon>Eukaryota</taxon>
        <taxon>Metazoa</taxon>
        <taxon>Ecdysozoa</taxon>
        <taxon>Arthropoda</taxon>
        <taxon>Hexapoda</taxon>
        <taxon>Insecta</taxon>
        <taxon>Pterygota</taxon>
        <taxon>Neoptera</taxon>
        <taxon>Endopterygota</taxon>
        <taxon>Hymenoptera</taxon>
        <taxon>Apocrita</taxon>
        <taxon>Ichneumonoidea</taxon>
        <taxon>Braconidae</taxon>
        <taxon>Opiinae</taxon>
        <taxon>Fopius</taxon>
    </lineage>
</organism>
<evidence type="ECO:0000259" key="13">
    <source>
        <dbReference type="SMART" id="SM00650"/>
    </source>
</evidence>
<accession>A0A9R1TYX4</accession>
<dbReference type="InterPro" id="IPR029063">
    <property type="entry name" value="SAM-dependent_MTases_sf"/>
</dbReference>
<dbReference type="InterPro" id="IPR020596">
    <property type="entry name" value="rRNA_Ade_Mease_Trfase_CS"/>
</dbReference>
<keyword evidence="2 12" id="KW-0698">rRNA processing</keyword>
<keyword evidence="9" id="KW-0496">Mitochondrion</keyword>
<feature type="binding site" evidence="11">
    <location>
        <position position="33"/>
    </location>
    <ligand>
        <name>S-adenosyl-L-methionine</name>
        <dbReference type="ChEBI" id="CHEBI:59789"/>
    </ligand>
</feature>
<dbReference type="GO" id="GO:0005759">
    <property type="term" value="C:mitochondrial matrix"/>
    <property type="evidence" value="ECO:0007669"/>
    <property type="project" value="TreeGrafter"/>
</dbReference>
<dbReference type="EC" id="2.1.1.-" evidence="12"/>
<evidence type="ECO:0000256" key="4">
    <source>
        <dbReference type="ARBA" id="ARBA00022679"/>
    </source>
</evidence>
<evidence type="ECO:0000256" key="6">
    <source>
        <dbReference type="ARBA" id="ARBA00022884"/>
    </source>
</evidence>
<dbReference type="InterPro" id="IPR020598">
    <property type="entry name" value="rRNA_Ade_methylase_Trfase_N"/>
</dbReference>
<dbReference type="AlphaFoldDB" id="A0A0C9Q9U8"/>
<feature type="domain" description="Ribosomal RNA adenine methylase transferase N-terminal" evidence="13">
    <location>
        <begin position="38"/>
        <end position="232"/>
    </location>
</feature>
<comment type="subcellular location">
    <subcellularLocation>
        <location evidence="1">Mitochondrion</location>
    </subcellularLocation>
</comment>
<evidence type="ECO:0000313" key="14">
    <source>
        <dbReference type="EMBL" id="JAG80920.1"/>
    </source>
</evidence>
<dbReference type="EMBL" id="GBYB01011153">
    <property type="protein sequence ID" value="JAG80920.1"/>
    <property type="molecule type" value="Transcribed_RNA"/>
</dbReference>
<dbReference type="PROSITE" id="PS51689">
    <property type="entry name" value="SAM_RNA_A_N6_MT"/>
    <property type="match status" value="1"/>
</dbReference>
<dbReference type="OrthoDB" id="16079at2759"/>
<evidence type="ECO:0000256" key="11">
    <source>
        <dbReference type="PROSITE-ProRule" id="PRU01026"/>
    </source>
</evidence>
<dbReference type="PANTHER" id="PTHR11727">
    <property type="entry name" value="DIMETHYLADENOSINE TRANSFERASE"/>
    <property type="match status" value="1"/>
</dbReference>
<dbReference type="PANTHER" id="PTHR11727:SF17">
    <property type="entry name" value="DIMETHYLADENOSINE TRANSFERASE 1, MITOCHONDRIAL"/>
    <property type="match status" value="1"/>
</dbReference>
<dbReference type="InterPro" id="IPR001737">
    <property type="entry name" value="KsgA/Erm"/>
</dbReference>
<evidence type="ECO:0000256" key="1">
    <source>
        <dbReference type="ARBA" id="ARBA00004173"/>
    </source>
</evidence>
<gene>
    <name evidence="14" type="primary">tfb1m</name>
    <name evidence="16" type="synonym">mtTFB1</name>
    <name evidence="14" type="ORF">g.38922</name>
</gene>
<keyword evidence="4 11" id="KW-0808">Transferase</keyword>
<dbReference type="SUPFAM" id="SSF53335">
    <property type="entry name" value="S-adenosyl-L-methionine-dependent methyltransferases"/>
    <property type="match status" value="1"/>
</dbReference>
<evidence type="ECO:0000256" key="3">
    <source>
        <dbReference type="ARBA" id="ARBA00022603"/>
    </source>
</evidence>
<dbReference type="Pfam" id="PF00398">
    <property type="entry name" value="RrnaAD"/>
    <property type="match status" value="1"/>
</dbReference>
<evidence type="ECO:0000256" key="2">
    <source>
        <dbReference type="ARBA" id="ARBA00022552"/>
    </source>
</evidence>
<feature type="binding site" evidence="11">
    <location>
        <position position="58"/>
    </location>
    <ligand>
        <name>S-adenosyl-L-methionine</name>
        <dbReference type="ChEBI" id="CHEBI:59789"/>
    </ligand>
</feature>
<dbReference type="Proteomes" id="UP000694866">
    <property type="component" value="Unplaced"/>
</dbReference>
<dbReference type="Gene3D" id="3.40.50.150">
    <property type="entry name" value="Vaccinia Virus protein VP39"/>
    <property type="match status" value="1"/>
</dbReference>
<feature type="binding site" evidence="11">
    <location>
        <position position="139"/>
    </location>
    <ligand>
        <name>S-adenosyl-L-methionine</name>
        <dbReference type="ChEBI" id="CHEBI:59789"/>
    </ligand>
</feature>
<dbReference type="GO" id="GO:0003723">
    <property type="term" value="F:RNA binding"/>
    <property type="evidence" value="ECO:0007669"/>
    <property type="project" value="UniProtKB-UniRule"/>
</dbReference>
<evidence type="ECO:0000313" key="16">
    <source>
        <dbReference type="RefSeq" id="XP_011301017.1"/>
    </source>
</evidence>
<evidence type="ECO:0000256" key="9">
    <source>
        <dbReference type="ARBA" id="ARBA00023128"/>
    </source>
</evidence>
<keyword evidence="10" id="KW-0804">Transcription</keyword>
<reference evidence="14" key="1">
    <citation type="submission" date="2015-01" db="EMBL/GenBank/DDBJ databases">
        <title>Transcriptome Assembly of Fopius arisanus.</title>
        <authorList>
            <person name="Geib S."/>
        </authorList>
    </citation>
    <scope>NUCLEOTIDE SEQUENCE</scope>
</reference>
<dbReference type="GO" id="GO:0000179">
    <property type="term" value="F:rRNA (adenine-N6,N6-)-dimethyltransferase activity"/>
    <property type="evidence" value="ECO:0007669"/>
    <property type="project" value="UniProtKB-UniRule"/>
</dbReference>
<dbReference type="GeneID" id="105265296"/>
<keyword evidence="6 11" id="KW-0694">RNA-binding</keyword>
<dbReference type="CDD" id="cd02440">
    <property type="entry name" value="AdoMet_MTases"/>
    <property type="match status" value="1"/>
</dbReference>
<proteinExistence type="inferred from homology"/>
<evidence type="ECO:0000313" key="15">
    <source>
        <dbReference type="Proteomes" id="UP000694866"/>
    </source>
</evidence>